<evidence type="ECO:0000256" key="4">
    <source>
        <dbReference type="ARBA" id="ARBA00008900"/>
    </source>
</evidence>
<dbReference type="EC" id="4.1.2.50" evidence="5"/>
<dbReference type="EMBL" id="CAADFW010000008">
    <property type="protein sequence ID" value="VFK55908.1"/>
    <property type="molecule type" value="Genomic_DNA"/>
</dbReference>
<dbReference type="InterPro" id="IPR007115">
    <property type="entry name" value="6-PTP_synth/QueD"/>
</dbReference>
<dbReference type="InterPro" id="IPR012349">
    <property type="entry name" value="Split_barrel_FMN-bd"/>
</dbReference>
<accession>A0A450YXQ9</accession>
<dbReference type="PANTHER" id="PTHR10851:SF0">
    <property type="entry name" value="PYRIDOXINE-5'-PHOSPHATE OXIDASE"/>
    <property type="match status" value="1"/>
</dbReference>
<dbReference type="NCBIfam" id="NF004231">
    <property type="entry name" value="PRK05679.1"/>
    <property type="match status" value="1"/>
</dbReference>
<comment type="pathway">
    <text evidence="2">Purine metabolism; 7-cyano-7-deazaguanine biosynthesis.</text>
</comment>
<evidence type="ECO:0000256" key="1">
    <source>
        <dbReference type="ARBA" id="ARBA00001917"/>
    </source>
</evidence>
<dbReference type="UniPathway" id="UPA00391"/>
<evidence type="ECO:0000256" key="8">
    <source>
        <dbReference type="ARBA" id="ARBA00022643"/>
    </source>
</evidence>
<organism evidence="14">
    <name type="scientific">Candidatus Kentrum sp. TC</name>
    <dbReference type="NCBI Taxonomy" id="2126339"/>
    <lineage>
        <taxon>Bacteria</taxon>
        <taxon>Pseudomonadati</taxon>
        <taxon>Pseudomonadota</taxon>
        <taxon>Gammaproteobacteria</taxon>
        <taxon>Candidatus Kentrum</taxon>
    </lineage>
</organism>
<evidence type="ECO:0000256" key="6">
    <source>
        <dbReference type="ARBA" id="ARBA00018141"/>
    </source>
</evidence>
<comment type="catalytic activity">
    <reaction evidence="11">
        <text>7,8-dihydroneopterin 3'-triphosphate + H2O = 6-carboxy-5,6,7,8-tetrahydropterin + triphosphate + acetaldehyde + 2 H(+)</text>
        <dbReference type="Rhea" id="RHEA:27966"/>
        <dbReference type="ChEBI" id="CHEBI:15343"/>
        <dbReference type="ChEBI" id="CHEBI:15377"/>
        <dbReference type="ChEBI" id="CHEBI:15378"/>
        <dbReference type="ChEBI" id="CHEBI:18036"/>
        <dbReference type="ChEBI" id="CHEBI:58462"/>
        <dbReference type="ChEBI" id="CHEBI:61032"/>
        <dbReference type="EC" id="4.1.2.50"/>
    </reaction>
</comment>
<keyword evidence="9" id="KW-0560">Oxidoreductase</keyword>
<dbReference type="Gene3D" id="3.30.479.10">
    <property type="entry name" value="6-pyruvoyl tetrahydropterin synthase/QueD"/>
    <property type="match status" value="1"/>
</dbReference>
<evidence type="ECO:0000256" key="5">
    <source>
        <dbReference type="ARBA" id="ARBA00012982"/>
    </source>
</evidence>
<dbReference type="PANTHER" id="PTHR10851">
    <property type="entry name" value="PYRIDOXINE-5-PHOSPHATE OXIDASE"/>
    <property type="match status" value="1"/>
</dbReference>
<feature type="domain" description="Pyridoxine 5'-phosphate oxidase dimerisation C-terminal" evidence="13">
    <location>
        <begin position="314"/>
        <end position="354"/>
    </location>
</feature>
<evidence type="ECO:0000256" key="9">
    <source>
        <dbReference type="ARBA" id="ARBA00023002"/>
    </source>
</evidence>
<evidence type="ECO:0000256" key="11">
    <source>
        <dbReference type="ARBA" id="ARBA00048807"/>
    </source>
</evidence>
<evidence type="ECO:0000256" key="7">
    <source>
        <dbReference type="ARBA" id="ARBA00022630"/>
    </source>
</evidence>
<comment type="cofactor">
    <cofactor evidence="1">
        <name>FMN</name>
        <dbReference type="ChEBI" id="CHEBI:58210"/>
    </cofactor>
</comment>
<comment type="similarity">
    <text evidence="3">Belongs to the pyridoxamine 5'-phosphate oxidase family.</text>
</comment>
<name>A0A450YXQ9_9GAMM</name>
<dbReference type="GO" id="GO:0008615">
    <property type="term" value="P:pyridoxine biosynthetic process"/>
    <property type="evidence" value="ECO:0007669"/>
    <property type="project" value="InterPro"/>
</dbReference>
<evidence type="ECO:0000256" key="10">
    <source>
        <dbReference type="ARBA" id="ARBA00031449"/>
    </source>
</evidence>
<evidence type="ECO:0000313" key="14">
    <source>
        <dbReference type="EMBL" id="VFK46357.1"/>
    </source>
</evidence>
<feature type="domain" description="Pyridoxamine 5'-phosphate oxidase N-terminal" evidence="12">
    <location>
        <begin position="187"/>
        <end position="300"/>
    </location>
</feature>
<dbReference type="Pfam" id="PF10590">
    <property type="entry name" value="PNP_phzG_C"/>
    <property type="match status" value="1"/>
</dbReference>
<dbReference type="Gene3D" id="2.30.110.10">
    <property type="entry name" value="Electron Transport, Fmn-binding Protein, Chain A"/>
    <property type="match status" value="1"/>
</dbReference>
<dbReference type="EMBL" id="CAADFS010000030">
    <property type="protein sequence ID" value="VFK46357.1"/>
    <property type="molecule type" value="Genomic_DNA"/>
</dbReference>
<dbReference type="GO" id="GO:0070497">
    <property type="term" value="F:6-carboxytetrahydropterin synthase activity"/>
    <property type="evidence" value="ECO:0007669"/>
    <property type="project" value="UniProtKB-EC"/>
</dbReference>
<dbReference type="InterPro" id="IPR038418">
    <property type="entry name" value="6-PTP_synth/QueD_sf"/>
</dbReference>
<keyword evidence="7" id="KW-0285">Flavoprotein</keyword>
<evidence type="ECO:0000259" key="13">
    <source>
        <dbReference type="Pfam" id="PF10590"/>
    </source>
</evidence>
<dbReference type="Pfam" id="PF01243">
    <property type="entry name" value="PNPOx_N"/>
    <property type="match status" value="1"/>
</dbReference>
<comment type="similarity">
    <text evidence="4">Belongs to the PTPS family. QueD subfamily.</text>
</comment>
<dbReference type="SUPFAM" id="SSF55620">
    <property type="entry name" value="Tetrahydrobiopterin biosynthesis enzymes-like"/>
    <property type="match status" value="1"/>
</dbReference>
<keyword evidence="8" id="KW-0288">FMN</keyword>
<gene>
    <name evidence="14" type="ORF">BECKTC1821D_GA0114238_103025</name>
    <name evidence="15" type="ORF">BECKTC1821F_GA0114240_100829</name>
</gene>
<dbReference type="InterPro" id="IPR011576">
    <property type="entry name" value="Pyridox_Oxase_N"/>
</dbReference>
<dbReference type="GO" id="GO:0004733">
    <property type="term" value="F:pyridoxamine phosphate oxidase activity"/>
    <property type="evidence" value="ECO:0007669"/>
    <property type="project" value="InterPro"/>
</dbReference>
<dbReference type="SUPFAM" id="SSF50475">
    <property type="entry name" value="FMN-binding split barrel"/>
    <property type="match status" value="1"/>
</dbReference>
<protein>
    <recommendedName>
        <fullName evidence="6">6-carboxy-5,6,7,8-tetrahydropterin synthase</fullName>
        <ecNumber evidence="5">4.1.2.50</ecNumber>
    </recommendedName>
    <alternativeName>
        <fullName evidence="10">Queuosine biosynthesis protein QueD</fullName>
    </alternativeName>
</protein>
<dbReference type="AlphaFoldDB" id="A0A450YXQ9"/>
<sequence>MGEKKCGNLRGHRFVIKAICSSALHHMGDDQKEVFDFTFLKDVMMDAIHEPCDHGLILWSEDRVLSSLIPEPNRKALIRSGGESQWNGPSLPWSSAGTVGLLYVIPYLPVTENLVRLWYDLLVSEVAQRSGKGAGNAQLVDGVSRESGILINSKQKSKTMIVEKNTPFDFFSGWFDEAKQKKDPDLDLMTLSTVDADGLPDSRLMRLVEFDPRGFVFLLNGNSPKAAQLDGNPGAALCFYWQSIKCCIRVRGRVARIDDADSDRFFATMPRKARVRSWVARQSQPLIDEGEMQRDIEACEKRFSGGDVSRPEHWYGLRLEPTHIQLWRSDSSMFHYRESYARTRDGWEKQRIYP</sequence>
<dbReference type="InterPro" id="IPR000659">
    <property type="entry name" value="Pyridox_Oxase"/>
</dbReference>
<dbReference type="Pfam" id="PF01242">
    <property type="entry name" value="PTPS"/>
    <property type="match status" value="1"/>
</dbReference>
<dbReference type="GO" id="GO:0010181">
    <property type="term" value="F:FMN binding"/>
    <property type="evidence" value="ECO:0007669"/>
    <property type="project" value="InterPro"/>
</dbReference>
<reference evidence="14" key="1">
    <citation type="submission" date="2019-02" db="EMBL/GenBank/DDBJ databases">
        <authorList>
            <person name="Gruber-Vodicka R. H."/>
            <person name="Seah K. B. B."/>
        </authorList>
    </citation>
    <scope>NUCLEOTIDE SEQUENCE</scope>
    <source>
        <strain evidence="14">BECK_BZ123</strain>
        <strain evidence="15">BECK_BZ126</strain>
    </source>
</reference>
<proteinExistence type="inferred from homology"/>
<evidence type="ECO:0000259" key="12">
    <source>
        <dbReference type="Pfam" id="PF01243"/>
    </source>
</evidence>
<evidence type="ECO:0000256" key="3">
    <source>
        <dbReference type="ARBA" id="ARBA00007301"/>
    </source>
</evidence>
<evidence type="ECO:0000313" key="15">
    <source>
        <dbReference type="EMBL" id="VFK55908.1"/>
    </source>
</evidence>
<evidence type="ECO:0000256" key="2">
    <source>
        <dbReference type="ARBA" id="ARBA00005061"/>
    </source>
</evidence>
<dbReference type="InterPro" id="IPR019576">
    <property type="entry name" value="Pyridoxamine_oxidase_dimer_C"/>
</dbReference>